<evidence type="ECO:0000256" key="2">
    <source>
        <dbReference type="ARBA" id="ARBA00022679"/>
    </source>
</evidence>
<evidence type="ECO:0000313" key="9">
    <source>
        <dbReference type="EMBL" id="VAW47497.1"/>
    </source>
</evidence>
<dbReference type="PANTHER" id="PTHR19136:SF81">
    <property type="entry name" value="MOLYBDENUM COFACTOR GUANYLYLTRANSFERASE"/>
    <property type="match status" value="1"/>
</dbReference>
<reference evidence="9" key="1">
    <citation type="submission" date="2018-06" db="EMBL/GenBank/DDBJ databases">
        <authorList>
            <person name="Zhirakovskaya E."/>
        </authorList>
    </citation>
    <scope>NUCLEOTIDE SEQUENCE</scope>
</reference>
<evidence type="ECO:0000256" key="4">
    <source>
        <dbReference type="ARBA" id="ARBA00022741"/>
    </source>
</evidence>
<evidence type="ECO:0000256" key="7">
    <source>
        <dbReference type="ARBA" id="ARBA00023150"/>
    </source>
</evidence>
<keyword evidence="7" id="KW-0501">Molybdenum cofactor biosynthesis</keyword>
<name>A0A3B0W9Z3_9ZZZZ</name>
<evidence type="ECO:0000256" key="1">
    <source>
        <dbReference type="ARBA" id="ARBA00022490"/>
    </source>
</evidence>
<feature type="domain" description="MobA-like NTP transferase" evidence="8">
    <location>
        <begin position="1"/>
        <end position="144"/>
    </location>
</feature>
<keyword evidence="2" id="KW-0808">Transferase</keyword>
<evidence type="ECO:0000259" key="8">
    <source>
        <dbReference type="Pfam" id="PF12804"/>
    </source>
</evidence>
<dbReference type="GO" id="GO:0005525">
    <property type="term" value="F:GTP binding"/>
    <property type="evidence" value="ECO:0007669"/>
    <property type="project" value="UniProtKB-KW"/>
</dbReference>
<evidence type="ECO:0000256" key="5">
    <source>
        <dbReference type="ARBA" id="ARBA00022842"/>
    </source>
</evidence>
<dbReference type="SUPFAM" id="SSF53448">
    <property type="entry name" value="Nucleotide-diphospho-sugar transferases"/>
    <property type="match status" value="1"/>
</dbReference>
<sequence>MGGRQKALLPYQGKPLLSWVLQRLALQGVDIWLNVNSTIPDYKHYGLPQFSDQYQGQGFLGPLSGMQSAWGWVESDWIVFVPCDNPNLPNDLIERLMHAYSNQPAPLIVAHDGQRIQPLYLLMHRHMLLALDQALEQSHLSVIRWIQENQHTLVDFSDQPDGFQNLNVFEMD</sequence>
<dbReference type="NCBIfam" id="TIGR02665">
    <property type="entry name" value="molyb_mobA"/>
    <property type="match status" value="1"/>
</dbReference>
<dbReference type="GO" id="GO:1902758">
    <property type="term" value="P:bis(molybdopterin guanine dinucleotide)molybdenum biosynthetic process"/>
    <property type="evidence" value="ECO:0007669"/>
    <property type="project" value="TreeGrafter"/>
</dbReference>
<dbReference type="EMBL" id="UOFC01000150">
    <property type="protein sequence ID" value="VAW47497.1"/>
    <property type="molecule type" value="Genomic_DNA"/>
</dbReference>
<dbReference type="Gene3D" id="3.90.550.10">
    <property type="entry name" value="Spore Coat Polysaccharide Biosynthesis Protein SpsA, Chain A"/>
    <property type="match status" value="1"/>
</dbReference>
<evidence type="ECO:0000256" key="3">
    <source>
        <dbReference type="ARBA" id="ARBA00022723"/>
    </source>
</evidence>
<dbReference type="Pfam" id="PF12804">
    <property type="entry name" value="NTP_transf_3"/>
    <property type="match status" value="1"/>
</dbReference>
<dbReference type="GO" id="GO:0016779">
    <property type="term" value="F:nucleotidyltransferase activity"/>
    <property type="evidence" value="ECO:0007669"/>
    <property type="project" value="TreeGrafter"/>
</dbReference>
<organism evidence="9">
    <name type="scientific">hydrothermal vent metagenome</name>
    <dbReference type="NCBI Taxonomy" id="652676"/>
    <lineage>
        <taxon>unclassified sequences</taxon>
        <taxon>metagenomes</taxon>
        <taxon>ecological metagenomes</taxon>
    </lineage>
</organism>
<keyword evidence="6" id="KW-0342">GTP-binding</keyword>
<proteinExistence type="predicted"/>
<dbReference type="AlphaFoldDB" id="A0A3B0W9Z3"/>
<dbReference type="InterPro" id="IPR025877">
    <property type="entry name" value="MobA-like_NTP_Trfase"/>
</dbReference>
<dbReference type="InterPro" id="IPR029044">
    <property type="entry name" value="Nucleotide-diphossugar_trans"/>
</dbReference>
<dbReference type="InterPro" id="IPR013482">
    <property type="entry name" value="Molybde_CF_guanTrfase"/>
</dbReference>
<protein>
    <recommendedName>
        <fullName evidence="8">MobA-like NTP transferase domain-containing protein</fullName>
    </recommendedName>
</protein>
<accession>A0A3B0W9Z3</accession>
<keyword evidence="5" id="KW-0460">Magnesium</keyword>
<gene>
    <name evidence="9" type="ORF">MNBD_GAMMA03-1485</name>
</gene>
<keyword evidence="4" id="KW-0547">Nucleotide-binding</keyword>
<keyword evidence="1" id="KW-0963">Cytoplasm</keyword>
<dbReference type="PANTHER" id="PTHR19136">
    <property type="entry name" value="MOLYBDENUM COFACTOR GUANYLYLTRANSFERASE"/>
    <property type="match status" value="1"/>
</dbReference>
<dbReference type="CDD" id="cd02503">
    <property type="entry name" value="MobA"/>
    <property type="match status" value="1"/>
</dbReference>
<keyword evidence="3" id="KW-0479">Metal-binding</keyword>
<dbReference type="GO" id="GO:0046872">
    <property type="term" value="F:metal ion binding"/>
    <property type="evidence" value="ECO:0007669"/>
    <property type="project" value="UniProtKB-KW"/>
</dbReference>
<evidence type="ECO:0000256" key="6">
    <source>
        <dbReference type="ARBA" id="ARBA00023134"/>
    </source>
</evidence>